<accession>A0AA88D322</accession>
<proteinExistence type="predicted"/>
<keyword evidence="3" id="KW-1185">Reference proteome</keyword>
<feature type="region of interest" description="Disordered" evidence="1">
    <location>
        <begin position="1"/>
        <end position="29"/>
    </location>
</feature>
<feature type="compositionally biased region" description="Basic and acidic residues" evidence="1">
    <location>
        <begin position="1"/>
        <end position="10"/>
    </location>
</feature>
<dbReference type="EMBL" id="BTGU01000011">
    <property type="protein sequence ID" value="GMN40766.1"/>
    <property type="molecule type" value="Genomic_DNA"/>
</dbReference>
<reference evidence="2" key="1">
    <citation type="submission" date="2023-07" db="EMBL/GenBank/DDBJ databases">
        <title>draft genome sequence of fig (Ficus carica).</title>
        <authorList>
            <person name="Takahashi T."/>
            <person name="Nishimura K."/>
        </authorList>
    </citation>
    <scope>NUCLEOTIDE SEQUENCE</scope>
</reference>
<evidence type="ECO:0000256" key="1">
    <source>
        <dbReference type="SAM" id="MobiDB-lite"/>
    </source>
</evidence>
<sequence>MTRILKEAKTPTKTSFANMPPQEHKNAKGRGLVHLIGSKAKPENYFGRSKETESKV</sequence>
<organism evidence="2 3">
    <name type="scientific">Ficus carica</name>
    <name type="common">Common fig</name>
    <dbReference type="NCBI Taxonomy" id="3494"/>
    <lineage>
        <taxon>Eukaryota</taxon>
        <taxon>Viridiplantae</taxon>
        <taxon>Streptophyta</taxon>
        <taxon>Embryophyta</taxon>
        <taxon>Tracheophyta</taxon>
        <taxon>Spermatophyta</taxon>
        <taxon>Magnoliopsida</taxon>
        <taxon>eudicotyledons</taxon>
        <taxon>Gunneridae</taxon>
        <taxon>Pentapetalae</taxon>
        <taxon>rosids</taxon>
        <taxon>fabids</taxon>
        <taxon>Rosales</taxon>
        <taxon>Moraceae</taxon>
        <taxon>Ficeae</taxon>
        <taxon>Ficus</taxon>
    </lineage>
</organism>
<evidence type="ECO:0000313" key="2">
    <source>
        <dbReference type="EMBL" id="GMN40766.1"/>
    </source>
</evidence>
<comment type="caution">
    <text evidence="2">The sequence shown here is derived from an EMBL/GenBank/DDBJ whole genome shotgun (WGS) entry which is preliminary data.</text>
</comment>
<dbReference type="AlphaFoldDB" id="A0AA88D322"/>
<dbReference type="Proteomes" id="UP001187192">
    <property type="component" value="Unassembled WGS sequence"/>
</dbReference>
<name>A0AA88D322_FICCA</name>
<gene>
    <name evidence="2" type="ORF">TIFTF001_009987</name>
</gene>
<protein>
    <submittedName>
        <fullName evidence="2">Uncharacterized protein</fullName>
    </submittedName>
</protein>
<evidence type="ECO:0000313" key="3">
    <source>
        <dbReference type="Proteomes" id="UP001187192"/>
    </source>
</evidence>